<organism evidence="1 2">
    <name type="scientific">Elizabethkingia argenteiflava</name>
    <dbReference type="NCBI Taxonomy" id="2681556"/>
    <lineage>
        <taxon>Bacteria</taxon>
        <taxon>Pseudomonadati</taxon>
        <taxon>Bacteroidota</taxon>
        <taxon>Flavobacteriia</taxon>
        <taxon>Flavobacteriales</taxon>
        <taxon>Weeksellaceae</taxon>
        <taxon>Elizabethkingia</taxon>
    </lineage>
</organism>
<reference evidence="1 2" key="1">
    <citation type="submission" date="2019-11" db="EMBL/GenBank/DDBJ databases">
        <title>Characterization of Elizabethkingia argenteiflava sp. nov., isolated from inner surface of Soybean Pods.</title>
        <authorList>
            <person name="Mo S."/>
        </authorList>
    </citation>
    <scope>NUCLEOTIDE SEQUENCE [LARGE SCALE GENOMIC DNA]</scope>
    <source>
        <strain evidence="1 2">YB22</strain>
    </source>
</reference>
<evidence type="ECO:0000313" key="2">
    <source>
        <dbReference type="Proteomes" id="UP000553459"/>
    </source>
</evidence>
<dbReference type="AlphaFoldDB" id="A0A845PNQ0"/>
<sequence length="189" mass="22288">MKKEMASKDKRYTIEIFMRFRDKNISESNYVWHNSNGGLSKVVSNLNELHGDKWDYFIARRKSNKEIVGTFYNHFSIEIPAVRLYLKYKPNSKGNGLIINFLFKRNGFDIARGINMSNKVILEQYENYISIPDKIYQDAILNGRKALFEYYLSKGHQIVENEIMLGDFTAEKFIFKKERPGQYPTLDFP</sequence>
<dbReference type="EMBL" id="JAAABJ010000117">
    <property type="protein sequence ID" value="NAW49979.1"/>
    <property type="molecule type" value="Genomic_DNA"/>
</dbReference>
<proteinExistence type="predicted"/>
<accession>A0A845PNQ0</accession>
<gene>
    <name evidence="1" type="ORF">GNY06_00730</name>
</gene>
<keyword evidence="2" id="KW-1185">Reference proteome</keyword>
<dbReference type="RefSeq" id="WP_166518367.1">
    <property type="nucleotide sequence ID" value="NZ_JAAABJ010000117.1"/>
</dbReference>
<dbReference type="Proteomes" id="UP000553459">
    <property type="component" value="Unassembled WGS sequence"/>
</dbReference>
<comment type="caution">
    <text evidence="1">The sequence shown here is derived from an EMBL/GenBank/DDBJ whole genome shotgun (WGS) entry which is preliminary data.</text>
</comment>
<evidence type="ECO:0000313" key="1">
    <source>
        <dbReference type="EMBL" id="NAW49979.1"/>
    </source>
</evidence>
<name>A0A845PNQ0_9FLAO</name>
<protein>
    <submittedName>
        <fullName evidence="1">Uncharacterized protein</fullName>
    </submittedName>
</protein>